<dbReference type="AlphaFoldDB" id="A0A1W6A562"/>
<evidence type="ECO:0000313" key="2">
    <source>
        <dbReference type="Proteomes" id="UP000192932"/>
    </source>
</evidence>
<gene>
    <name evidence="1" type="ORF">B7492_07000</name>
</gene>
<evidence type="ECO:0000313" key="1">
    <source>
        <dbReference type="EMBL" id="ARJ20995.1"/>
    </source>
</evidence>
<dbReference type="EMBL" id="CP020743">
    <property type="protein sequence ID" value="ARJ20995.1"/>
    <property type="molecule type" value="Genomic_DNA"/>
</dbReference>
<reference evidence="1 2" key="1">
    <citation type="submission" date="2017-04" db="EMBL/GenBank/DDBJ databases">
        <title>The Characteristic of a Fine Plant Growth-Promoting Rhizobacteria Bacillus mycoides Gnyt1 and its Whole Genome Sequencing Analysis.</title>
        <authorList>
            <person name="Li J.H."/>
            <person name="Yao T."/>
        </authorList>
    </citation>
    <scope>NUCLEOTIDE SEQUENCE [LARGE SCALE GENOMIC DNA]</scope>
    <source>
        <strain evidence="1 2">Gnyt1</strain>
    </source>
</reference>
<dbReference type="Proteomes" id="UP000192932">
    <property type="component" value="Chromosome"/>
</dbReference>
<accession>A0A1W6A562</accession>
<organism evidence="1 2">
    <name type="scientific">Bacillus mycoides</name>
    <dbReference type="NCBI Taxonomy" id="1405"/>
    <lineage>
        <taxon>Bacteria</taxon>
        <taxon>Bacillati</taxon>
        <taxon>Bacillota</taxon>
        <taxon>Bacilli</taxon>
        <taxon>Bacillales</taxon>
        <taxon>Bacillaceae</taxon>
        <taxon>Bacillus</taxon>
        <taxon>Bacillus cereus group</taxon>
    </lineage>
</organism>
<name>A0A1W6A562_BACMY</name>
<sequence>MEGKSSDHRARTDARNTVKLFRNVAERIDVNRSYQRSAASALFYRGELNVNGRKRIVRWIVHVMISYNKYDLTWEEFTKESNWIQIMSRFELNPEQIMVIKGYFETACESAKERLGLYVKSNDK</sequence>
<dbReference type="RefSeq" id="WP_085309838.1">
    <property type="nucleotide sequence ID" value="NZ_CP020743.1"/>
</dbReference>
<protein>
    <submittedName>
        <fullName evidence="1">Uncharacterized protein</fullName>
    </submittedName>
</protein>
<proteinExistence type="predicted"/>